<gene>
    <name evidence="2" type="ORF">AVDCRST_MAG37-166</name>
</gene>
<feature type="non-terminal residue" evidence="2">
    <location>
        <position position="1"/>
    </location>
</feature>
<evidence type="ECO:0000256" key="1">
    <source>
        <dbReference type="SAM" id="MobiDB-lite"/>
    </source>
</evidence>
<feature type="non-terminal residue" evidence="2">
    <location>
        <position position="46"/>
    </location>
</feature>
<dbReference type="AlphaFoldDB" id="A0A6J4PXM4"/>
<proteinExistence type="predicted"/>
<reference evidence="2" key="1">
    <citation type="submission" date="2020-02" db="EMBL/GenBank/DDBJ databases">
        <authorList>
            <person name="Meier V. D."/>
        </authorList>
    </citation>
    <scope>NUCLEOTIDE SEQUENCE</scope>
    <source>
        <strain evidence="2">AVDCRST_MAG37</strain>
    </source>
</reference>
<sequence length="46" mass="4738">DELDNFCEGTGCQGGRTAGDSSAAPVAVDRRTAGLHRRAVGMFGDL</sequence>
<organism evidence="2">
    <name type="scientific">uncultured Rubrobacteraceae bacterium</name>
    <dbReference type="NCBI Taxonomy" id="349277"/>
    <lineage>
        <taxon>Bacteria</taxon>
        <taxon>Bacillati</taxon>
        <taxon>Actinomycetota</taxon>
        <taxon>Rubrobacteria</taxon>
        <taxon>Rubrobacterales</taxon>
        <taxon>Rubrobacteraceae</taxon>
        <taxon>environmental samples</taxon>
    </lineage>
</organism>
<evidence type="ECO:0000313" key="2">
    <source>
        <dbReference type="EMBL" id="CAA9424590.1"/>
    </source>
</evidence>
<feature type="region of interest" description="Disordered" evidence="1">
    <location>
        <begin position="1"/>
        <end position="25"/>
    </location>
</feature>
<name>A0A6J4PXM4_9ACTN</name>
<accession>A0A6J4PXM4</accession>
<dbReference type="EMBL" id="CADCVD010000009">
    <property type="protein sequence ID" value="CAA9424590.1"/>
    <property type="molecule type" value="Genomic_DNA"/>
</dbReference>
<protein>
    <submittedName>
        <fullName evidence="2">Uncharacterized protein</fullName>
    </submittedName>
</protein>